<sequence>MSHLRPAAVIAALAALPLLSACNASVSVGDSTVLDHDKLTKEISTELDSRYSDVPLTVSNVECDDPGADPAVGTEFMCTATVGEAKQRIKVTTQNDDLDVKWVATDKVFDMPHAAKVLAPSVAEQVRTNVTVDCGTGQKALAPGSTFECAVSDSAGNQQTLVYTVAGMGQEDGWKIG</sequence>
<evidence type="ECO:0000259" key="2">
    <source>
        <dbReference type="Pfam" id="PF14230"/>
    </source>
</evidence>
<protein>
    <recommendedName>
        <fullName evidence="2">DUF4333 domain-containing protein</fullName>
    </recommendedName>
</protein>
<evidence type="ECO:0000313" key="3">
    <source>
        <dbReference type="EMBL" id="WOC11636.1"/>
    </source>
</evidence>
<feature type="chain" id="PRO_5041707307" description="DUF4333 domain-containing protein" evidence="1">
    <location>
        <begin position="27"/>
        <end position="177"/>
    </location>
</feature>
<keyword evidence="1" id="KW-0732">Signal</keyword>
<evidence type="ECO:0000256" key="1">
    <source>
        <dbReference type="SAM" id="SignalP"/>
    </source>
</evidence>
<feature type="signal peptide" evidence="1">
    <location>
        <begin position="1"/>
        <end position="26"/>
    </location>
</feature>
<dbReference type="AlphaFoldDB" id="A0AA97GTI1"/>
<feature type="domain" description="DUF4333" evidence="2">
    <location>
        <begin position="19"/>
        <end position="97"/>
    </location>
</feature>
<reference evidence="3" key="1">
    <citation type="submission" date="2023-06" db="EMBL/GenBank/DDBJ databases">
        <title>Gordonia sp. nov. and Pseudochrobactrum sp. nov., two species isolated from the burying beetle Nicrophorus vespilloides.</title>
        <authorList>
            <person name="Poehlein A."/>
            <person name="Guzman J."/>
            <person name="Daniel R."/>
            <person name="Vilcinskas A."/>
        </authorList>
    </citation>
    <scope>NUCLEOTIDE SEQUENCE</scope>
    <source>
        <strain evidence="3">MP11Mi</strain>
    </source>
</reference>
<accession>A0AA97GTI1</accession>
<dbReference type="InterPro" id="IPR025637">
    <property type="entry name" value="DUF4333"/>
</dbReference>
<organism evidence="3">
    <name type="scientific">Gordonia sp. MP11Mi</name>
    <dbReference type="NCBI Taxonomy" id="3022769"/>
    <lineage>
        <taxon>Bacteria</taxon>
        <taxon>Bacillati</taxon>
        <taxon>Actinomycetota</taxon>
        <taxon>Actinomycetes</taxon>
        <taxon>Mycobacteriales</taxon>
        <taxon>Gordoniaceae</taxon>
        <taxon>Gordonia</taxon>
    </lineage>
</organism>
<dbReference type="RefSeq" id="WP_420040933.1">
    <property type="nucleotide sequence ID" value="NZ_CP128986.1"/>
</dbReference>
<dbReference type="EMBL" id="CP128986">
    <property type="protein sequence ID" value="WOC11636.1"/>
    <property type="molecule type" value="Genomic_DNA"/>
</dbReference>
<proteinExistence type="predicted"/>
<dbReference type="PROSITE" id="PS51257">
    <property type="entry name" value="PROKAR_LIPOPROTEIN"/>
    <property type="match status" value="1"/>
</dbReference>
<name>A0AA97GTI1_9ACTN</name>
<dbReference type="Pfam" id="PF14230">
    <property type="entry name" value="DUF4333"/>
    <property type="match status" value="1"/>
</dbReference>
<gene>
    <name evidence="3" type="ORF">MP11Mi_07090</name>
</gene>